<evidence type="ECO:0008006" key="6">
    <source>
        <dbReference type="Google" id="ProtNLM"/>
    </source>
</evidence>
<evidence type="ECO:0000259" key="3">
    <source>
        <dbReference type="Pfam" id="PF16761"/>
    </source>
</evidence>
<evidence type="ECO:0000259" key="2">
    <source>
        <dbReference type="Pfam" id="PF10383"/>
    </source>
</evidence>
<reference evidence="4 5" key="1">
    <citation type="journal article" date="2012" name="BMC Genomics">
        <title>Comparative genomics of the white-rot fungi, Phanerochaete carnosa and P. chrysosporium, to elucidate the genetic basis of the distinct wood types they colonize.</title>
        <authorList>
            <person name="Suzuki H."/>
            <person name="MacDonald J."/>
            <person name="Syed K."/>
            <person name="Salamov A."/>
            <person name="Hori C."/>
            <person name="Aerts A."/>
            <person name="Henrissat B."/>
            <person name="Wiebenga A."/>
            <person name="vanKuyk P.A."/>
            <person name="Barry K."/>
            <person name="Lindquist E."/>
            <person name="LaButti K."/>
            <person name="Lapidus A."/>
            <person name="Lucas S."/>
            <person name="Coutinho P."/>
            <person name="Gong Y."/>
            <person name="Samejima M."/>
            <person name="Mahadevan R."/>
            <person name="Abou-Zaid M."/>
            <person name="de Vries R.P."/>
            <person name="Igarashi K."/>
            <person name="Yadav J.S."/>
            <person name="Grigoriev I.V."/>
            <person name="Master E.R."/>
        </authorList>
    </citation>
    <scope>NUCLEOTIDE SEQUENCE [LARGE SCALE GENOMIC DNA]</scope>
    <source>
        <strain evidence="4 5">HHB-10118-sp</strain>
    </source>
</reference>
<dbReference type="InParanoid" id="K5VGX6"/>
<dbReference type="InterPro" id="IPR031915">
    <property type="entry name" value="Clr2_N"/>
</dbReference>
<dbReference type="OrthoDB" id="2421327at2759"/>
<dbReference type="HOGENOM" id="CLU_013221_0_0_1"/>
<name>K5VGX6_PHACS</name>
<dbReference type="InterPro" id="IPR038986">
    <property type="entry name" value="Clr2"/>
</dbReference>
<dbReference type="GO" id="GO:0070824">
    <property type="term" value="C:SHREC complex"/>
    <property type="evidence" value="ECO:0007669"/>
    <property type="project" value="InterPro"/>
</dbReference>
<evidence type="ECO:0000313" key="5">
    <source>
        <dbReference type="Proteomes" id="UP000008370"/>
    </source>
</evidence>
<dbReference type="Pfam" id="PF10383">
    <property type="entry name" value="Clr2"/>
    <property type="match status" value="1"/>
</dbReference>
<organism evidence="4 5">
    <name type="scientific">Phanerochaete carnosa (strain HHB-10118-sp)</name>
    <name type="common">White-rot fungus</name>
    <name type="synonym">Peniophora carnosa</name>
    <dbReference type="NCBI Taxonomy" id="650164"/>
    <lineage>
        <taxon>Eukaryota</taxon>
        <taxon>Fungi</taxon>
        <taxon>Dikarya</taxon>
        <taxon>Basidiomycota</taxon>
        <taxon>Agaricomycotina</taxon>
        <taxon>Agaricomycetes</taxon>
        <taxon>Polyporales</taxon>
        <taxon>Phanerochaetaceae</taxon>
        <taxon>Phanerochaete</taxon>
    </lineage>
</organism>
<feature type="compositionally biased region" description="Basic and acidic residues" evidence="1">
    <location>
        <begin position="560"/>
        <end position="574"/>
    </location>
</feature>
<feature type="domain" description="Cryptic loci regulator 2 N-terminal" evidence="3">
    <location>
        <begin position="80"/>
        <end position="146"/>
    </location>
</feature>
<sequence length="751" mass="84323">MSVRRIGGKHALPPNPTWVEIPRSDGDSSLWPKNTEKKVVSGEVNFMHPVTLDESLSVHWRKELGPRVAAALGLPSGPTYVLKEWPAEYRMFDHHKGPEKNPRHDAYLHGSKNVGRFRSVNEFVPHAEWLCRDPTMDRANCVCKYCTKRPQKEISYGLGLSVHRGSASAASQPTQRPRRAPPPKPPHTSVRKLSKPYEKPLPGPKQALSNEKDNDIRDCLTKREIQGIRYCRDMELVWCALTTAIRCSDNEDENIEYWPGVIEDFRTKAEAIPLESPIQDVPDTVQRAPDDAPRPKISWKPQQRRRYRIRLLATEHVHTLSDDDVLPYLAYAPPDPQVSKIQQLLPEALVTPAAEELANIPEKMSQFDPVAADTQPGYSSGYSRWKEAIVPYSLALQMASYMSTFWTPTDEWDCKFTINVPAHSQFPSDYVPSINDIMNGHANGTLDTVPKVVTQLRYQGLWWGAERIWTEELVRLKLSRRQFVPQGSDVVYPPASPSKGTVEWNKEQGFQVDSELHGSADKGLFMKIDGLFVVEVDNKDGSAQKVKECRASGMIYELVDHDWEPPNKGKERATDQSVPTSEPQSQATPNVASPGSVSAPSTPITKPRPILTATYPLPDPPMGYKFNPILPPGHEVVLSLSLISGRYYPHLFTHPRMLLMLQRAAGVSVEDGGLYKSRHIWAMNGMLPGMHQSMDPEYWKATRGDMVAEADRAARVQFKLTREQDHVMQDAFVPESSQAISVAGSSISAQM</sequence>
<keyword evidence="5" id="KW-1185">Reference proteome</keyword>
<evidence type="ECO:0000256" key="1">
    <source>
        <dbReference type="SAM" id="MobiDB-lite"/>
    </source>
</evidence>
<accession>K5VGX6</accession>
<dbReference type="GeneID" id="18918650"/>
<dbReference type="PANTHER" id="PTHR38046">
    <property type="entry name" value="CRYPTIC LOCI REGULATOR 2"/>
    <property type="match status" value="1"/>
</dbReference>
<dbReference type="AlphaFoldDB" id="K5VGX6"/>
<evidence type="ECO:0000313" key="4">
    <source>
        <dbReference type="EMBL" id="EKM50468.1"/>
    </source>
</evidence>
<protein>
    <recommendedName>
        <fullName evidence="6">Cryptic loci regulator 2 N-terminal domain-containing protein</fullName>
    </recommendedName>
</protein>
<feature type="region of interest" description="Disordered" evidence="1">
    <location>
        <begin position="1"/>
        <end position="33"/>
    </location>
</feature>
<feature type="domain" description="Cryptic loci regulator 2 C-terminal" evidence="2">
    <location>
        <begin position="458"/>
        <end position="649"/>
    </location>
</feature>
<dbReference type="KEGG" id="pco:PHACADRAFT_263777"/>
<feature type="region of interest" description="Disordered" evidence="1">
    <location>
        <begin position="165"/>
        <end position="212"/>
    </location>
</feature>
<gene>
    <name evidence="4" type="ORF">PHACADRAFT_263777</name>
</gene>
<dbReference type="GO" id="GO:0031934">
    <property type="term" value="C:mating-type region heterochromatin"/>
    <property type="evidence" value="ECO:0007669"/>
    <property type="project" value="TreeGrafter"/>
</dbReference>
<dbReference type="GO" id="GO:0033553">
    <property type="term" value="C:rDNA heterochromatin"/>
    <property type="evidence" value="ECO:0007669"/>
    <property type="project" value="TreeGrafter"/>
</dbReference>
<dbReference type="InterPro" id="IPR018839">
    <property type="entry name" value="Tscrpt-silencing_Clr2_C"/>
</dbReference>
<dbReference type="GO" id="GO:0030466">
    <property type="term" value="P:silent mating-type cassette heterochromatin formation"/>
    <property type="evidence" value="ECO:0007669"/>
    <property type="project" value="TreeGrafter"/>
</dbReference>
<dbReference type="Proteomes" id="UP000008370">
    <property type="component" value="Unassembled WGS sequence"/>
</dbReference>
<dbReference type="RefSeq" id="XP_007400740.1">
    <property type="nucleotide sequence ID" value="XM_007400678.1"/>
</dbReference>
<dbReference type="Pfam" id="PF16761">
    <property type="entry name" value="Clr2_transil"/>
    <property type="match status" value="1"/>
</dbReference>
<feature type="compositionally biased region" description="Polar residues" evidence="1">
    <location>
        <begin position="575"/>
        <end position="604"/>
    </location>
</feature>
<dbReference type="EMBL" id="JH930478">
    <property type="protein sequence ID" value="EKM50468.1"/>
    <property type="molecule type" value="Genomic_DNA"/>
</dbReference>
<proteinExistence type="predicted"/>
<feature type="region of interest" description="Disordered" evidence="1">
    <location>
        <begin position="560"/>
        <end position="610"/>
    </location>
</feature>
<dbReference type="PANTHER" id="PTHR38046:SF1">
    <property type="entry name" value="CRYPTIC LOCI REGULATOR 2"/>
    <property type="match status" value="1"/>
</dbReference>